<evidence type="ECO:0000313" key="1">
    <source>
        <dbReference type="EMBL" id="KIK79995.1"/>
    </source>
</evidence>
<reference evidence="1 2" key="1">
    <citation type="submission" date="2014-04" db="EMBL/GenBank/DDBJ databases">
        <authorList>
            <consortium name="DOE Joint Genome Institute"/>
            <person name="Kuo A."/>
            <person name="Kohler A."/>
            <person name="Jargeat P."/>
            <person name="Nagy L.G."/>
            <person name="Floudas D."/>
            <person name="Copeland A."/>
            <person name="Barry K.W."/>
            <person name="Cichocki N."/>
            <person name="Veneault-Fourrey C."/>
            <person name="LaButti K."/>
            <person name="Lindquist E.A."/>
            <person name="Lipzen A."/>
            <person name="Lundell T."/>
            <person name="Morin E."/>
            <person name="Murat C."/>
            <person name="Sun H."/>
            <person name="Tunlid A."/>
            <person name="Henrissat B."/>
            <person name="Grigoriev I.V."/>
            <person name="Hibbett D.S."/>
            <person name="Martin F."/>
            <person name="Nordberg H.P."/>
            <person name="Cantor M.N."/>
            <person name="Hua S.X."/>
        </authorList>
    </citation>
    <scope>NUCLEOTIDE SEQUENCE [LARGE SCALE GENOMIC DNA]</scope>
    <source>
        <strain evidence="1 2">Ve08.2h10</strain>
    </source>
</reference>
<protein>
    <submittedName>
        <fullName evidence="1">Uncharacterized protein</fullName>
    </submittedName>
</protein>
<dbReference type="InParanoid" id="A0A0D0DN86"/>
<dbReference type="AlphaFoldDB" id="A0A0D0DN86"/>
<keyword evidence="2" id="KW-1185">Reference proteome</keyword>
<accession>A0A0D0DN86</accession>
<reference evidence="2" key="2">
    <citation type="submission" date="2015-01" db="EMBL/GenBank/DDBJ databases">
        <title>Evolutionary Origins and Diversification of the Mycorrhizal Mutualists.</title>
        <authorList>
            <consortium name="DOE Joint Genome Institute"/>
            <consortium name="Mycorrhizal Genomics Consortium"/>
            <person name="Kohler A."/>
            <person name="Kuo A."/>
            <person name="Nagy L.G."/>
            <person name="Floudas D."/>
            <person name="Copeland A."/>
            <person name="Barry K.W."/>
            <person name="Cichocki N."/>
            <person name="Veneault-Fourrey C."/>
            <person name="LaButti K."/>
            <person name="Lindquist E.A."/>
            <person name="Lipzen A."/>
            <person name="Lundell T."/>
            <person name="Morin E."/>
            <person name="Murat C."/>
            <person name="Riley R."/>
            <person name="Ohm R."/>
            <person name="Sun H."/>
            <person name="Tunlid A."/>
            <person name="Henrissat B."/>
            <person name="Grigoriev I.V."/>
            <person name="Hibbett D.S."/>
            <person name="Martin F."/>
        </authorList>
    </citation>
    <scope>NUCLEOTIDE SEQUENCE [LARGE SCALE GENOMIC DNA]</scope>
    <source>
        <strain evidence="2">Ve08.2h10</strain>
    </source>
</reference>
<dbReference type="EMBL" id="KN826128">
    <property type="protein sequence ID" value="KIK79995.1"/>
    <property type="molecule type" value="Genomic_DNA"/>
</dbReference>
<organism evidence="1 2">
    <name type="scientific">Paxillus rubicundulus Ve08.2h10</name>
    <dbReference type="NCBI Taxonomy" id="930991"/>
    <lineage>
        <taxon>Eukaryota</taxon>
        <taxon>Fungi</taxon>
        <taxon>Dikarya</taxon>
        <taxon>Basidiomycota</taxon>
        <taxon>Agaricomycotina</taxon>
        <taxon>Agaricomycetes</taxon>
        <taxon>Agaricomycetidae</taxon>
        <taxon>Boletales</taxon>
        <taxon>Paxilineae</taxon>
        <taxon>Paxillaceae</taxon>
        <taxon>Paxillus</taxon>
    </lineage>
</organism>
<proteinExistence type="predicted"/>
<sequence length="61" mass="6826">MNPIFFAQTPQHFLTMSRATRPQSRIRVAWSNVIITGSASRSFEASCLETSRPTSTNLSTH</sequence>
<evidence type="ECO:0000313" key="2">
    <source>
        <dbReference type="Proteomes" id="UP000054538"/>
    </source>
</evidence>
<gene>
    <name evidence="1" type="ORF">PAXRUDRAFT_833795</name>
</gene>
<dbReference type="Proteomes" id="UP000054538">
    <property type="component" value="Unassembled WGS sequence"/>
</dbReference>
<name>A0A0D0DN86_9AGAM</name>
<dbReference type="HOGENOM" id="CLU_2923292_0_0_1"/>